<feature type="modified residue" description="N6-(pyridoxal phosphate)lysine" evidence="9 10">
    <location>
        <position position="239"/>
    </location>
</feature>
<reference evidence="12" key="1">
    <citation type="submission" date="2023-07" db="EMBL/GenBank/DDBJ databases">
        <title>Genome content predicts the carbon catabolic preferences of heterotrophic bacteria.</title>
        <authorList>
            <person name="Gralka M."/>
        </authorList>
    </citation>
    <scope>NUCLEOTIDE SEQUENCE</scope>
    <source>
        <strain evidence="12">I2M16</strain>
    </source>
</reference>
<dbReference type="Gene3D" id="3.90.1150.10">
    <property type="entry name" value="Aspartate Aminotransferase, domain 1"/>
    <property type="match status" value="1"/>
</dbReference>
<dbReference type="PANTHER" id="PTHR13693:SF100">
    <property type="entry name" value="8-AMINO-7-OXONONANOATE SYNTHASE"/>
    <property type="match status" value="1"/>
</dbReference>
<evidence type="ECO:0000256" key="8">
    <source>
        <dbReference type="ARBA" id="ARBA00047715"/>
    </source>
</evidence>
<feature type="binding site" evidence="9">
    <location>
        <position position="132"/>
    </location>
    <ligand>
        <name>substrate</name>
    </ligand>
</feature>
<feature type="binding site" evidence="9">
    <location>
        <position position="20"/>
    </location>
    <ligand>
        <name>substrate</name>
    </ligand>
</feature>
<evidence type="ECO:0000256" key="2">
    <source>
        <dbReference type="ARBA" id="ARBA00004746"/>
    </source>
</evidence>
<dbReference type="PROSITE" id="PS00599">
    <property type="entry name" value="AA_TRANSFER_CLASS_2"/>
    <property type="match status" value="1"/>
</dbReference>
<comment type="catalytic activity">
    <reaction evidence="8 9">
        <text>6-carboxyhexanoyl-[ACP] + L-alanine + H(+) = (8S)-8-amino-7-oxononanoate + holo-[ACP] + CO2</text>
        <dbReference type="Rhea" id="RHEA:42288"/>
        <dbReference type="Rhea" id="RHEA-COMP:9685"/>
        <dbReference type="Rhea" id="RHEA-COMP:9955"/>
        <dbReference type="ChEBI" id="CHEBI:15378"/>
        <dbReference type="ChEBI" id="CHEBI:16526"/>
        <dbReference type="ChEBI" id="CHEBI:57972"/>
        <dbReference type="ChEBI" id="CHEBI:64479"/>
        <dbReference type="ChEBI" id="CHEBI:78846"/>
        <dbReference type="ChEBI" id="CHEBI:149468"/>
        <dbReference type="EC" id="2.3.1.47"/>
    </reaction>
</comment>
<dbReference type="PANTHER" id="PTHR13693">
    <property type="entry name" value="CLASS II AMINOTRANSFERASE/8-AMINO-7-OXONONANOATE SYNTHASE"/>
    <property type="match status" value="1"/>
</dbReference>
<dbReference type="Pfam" id="PF00155">
    <property type="entry name" value="Aminotran_1_2"/>
    <property type="match status" value="1"/>
</dbReference>
<evidence type="ECO:0000313" key="13">
    <source>
        <dbReference type="Proteomes" id="UP001169862"/>
    </source>
</evidence>
<dbReference type="CDD" id="cd06454">
    <property type="entry name" value="KBL_like"/>
    <property type="match status" value="1"/>
</dbReference>
<dbReference type="InterPro" id="IPR001917">
    <property type="entry name" value="Aminotrans_II_pyridoxalP_BS"/>
</dbReference>
<keyword evidence="7 9" id="KW-0663">Pyridoxal phosphate</keyword>
<keyword evidence="5 9" id="KW-0808">Transferase</keyword>
<dbReference type="Proteomes" id="UP001169862">
    <property type="component" value="Unassembled WGS sequence"/>
</dbReference>
<dbReference type="RefSeq" id="WP_303551098.1">
    <property type="nucleotide sequence ID" value="NZ_JAUOPG010000008.1"/>
</dbReference>
<dbReference type="Gene3D" id="3.40.640.10">
    <property type="entry name" value="Type I PLP-dependent aspartate aminotransferase-like (Major domain)"/>
    <property type="match status" value="1"/>
</dbReference>
<feature type="binding site" evidence="9">
    <location>
        <position position="179"/>
    </location>
    <ligand>
        <name>pyridoxal 5'-phosphate</name>
        <dbReference type="ChEBI" id="CHEBI:597326"/>
    </ligand>
</feature>
<comment type="cofactor">
    <cofactor evidence="1 9 10">
        <name>pyridoxal 5'-phosphate</name>
        <dbReference type="ChEBI" id="CHEBI:597326"/>
    </cofactor>
</comment>
<dbReference type="HAMAP" id="MF_01693">
    <property type="entry name" value="BioF_aminotrans_2"/>
    <property type="match status" value="1"/>
</dbReference>
<dbReference type="InterPro" id="IPR015424">
    <property type="entry name" value="PyrdxlP-dep_Trfase"/>
</dbReference>
<dbReference type="GO" id="GO:0030170">
    <property type="term" value="F:pyridoxal phosphate binding"/>
    <property type="evidence" value="ECO:0007669"/>
    <property type="project" value="UniProtKB-UniRule"/>
</dbReference>
<dbReference type="InterPro" id="IPR015422">
    <property type="entry name" value="PyrdxlP-dep_Trfase_small"/>
</dbReference>
<dbReference type="EC" id="2.3.1.47" evidence="9"/>
<dbReference type="EMBL" id="JAUOPG010000008">
    <property type="protein sequence ID" value="MDO6454426.1"/>
    <property type="molecule type" value="Genomic_DNA"/>
</dbReference>
<evidence type="ECO:0000256" key="10">
    <source>
        <dbReference type="PIRSR" id="PIRSR604723-51"/>
    </source>
</evidence>
<evidence type="ECO:0000313" key="12">
    <source>
        <dbReference type="EMBL" id="MDO6454426.1"/>
    </source>
</evidence>
<comment type="similarity">
    <text evidence="3 9">Belongs to the class-II pyridoxal-phosphate-dependent aminotransferase family. BioF subfamily.</text>
</comment>
<dbReference type="InterPro" id="IPR015421">
    <property type="entry name" value="PyrdxlP-dep_Trfase_major"/>
</dbReference>
<evidence type="ECO:0000256" key="5">
    <source>
        <dbReference type="ARBA" id="ARBA00022679"/>
    </source>
</evidence>
<dbReference type="NCBIfam" id="TIGR00858">
    <property type="entry name" value="bioF"/>
    <property type="match status" value="1"/>
</dbReference>
<comment type="function">
    <text evidence="9">Catalyzes the decarboxylative condensation of pimeloyl-[acyl-carrier protein] and L-alanine to produce 8-amino-7-oxononanoate (AON), [acyl-carrier protein], and carbon dioxide.</text>
</comment>
<evidence type="ECO:0000259" key="11">
    <source>
        <dbReference type="Pfam" id="PF00155"/>
    </source>
</evidence>
<evidence type="ECO:0000256" key="3">
    <source>
        <dbReference type="ARBA" id="ARBA00010008"/>
    </source>
</evidence>
<organism evidence="12 13">
    <name type="scientific">Neptunomonas phycophila</name>
    <dbReference type="NCBI Taxonomy" id="1572645"/>
    <lineage>
        <taxon>Bacteria</taxon>
        <taxon>Pseudomonadati</taxon>
        <taxon>Pseudomonadota</taxon>
        <taxon>Gammaproteobacteria</taxon>
        <taxon>Oceanospirillales</taxon>
        <taxon>Oceanospirillaceae</taxon>
        <taxon>Neptunomonas</taxon>
    </lineage>
</organism>
<dbReference type="InterPro" id="IPR050087">
    <property type="entry name" value="AON_synthase_class-II"/>
</dbReference>
<dbReference type="InterPro" id="IPR004839">
    <property type="entry name" value="Aminotransferase_I/II_large"/>
</dbReference>
<dbReference type="InterPro" id="IPR004723">
    <property type="entry name" value="AONS_Archaea/Proteobacteria"/>
</dbReference>
<dbReference type="SUPFAM" id="SSF53383">
    <property type="entry name" value="PLP-dependent transferases"/>
    <property type="match status" value="1"/>
</dbReference>
<keyword evidence="6 9" id="KW-0093">Biotin biosynthesis</keyword>
<dbReference type="GO" id="GO:0008710">
    <property type="term" value="F:8-amino-7-oxononanoate synthase activity"/>
    <property type="evidence" value="ECO:0007669"/>
    <property type="project" value="UniProtKB-UniRule"/>
</dbReference>
<dbReference type="AlphaFoldDB" id="A0AAW7XL21"/>
<evidence type="ECO:0000256" key="7">
    <source>
        <dbReference type="ARBA" id="ARBA00022898"/>
    </source>
</evidence>
<protein>
    <recommendedName>
        <fullName evidence="9">8-amino-7-oxononanoate synthase</fullName>
        <shortName evidence="9">AONS</shortName>
        <ecNumber evidence="9">2.3.1.47</ecNumber>
    </recommendedName>
    <alternativeName>
        <fullName evidence="9">7-keto-8-amino-pelargonic acid synthase</fullName>
        <shortName evidence="9">7-KAP synthase</shortName>
        <shortName evidence="9">KAPA synthase</shortName>
    </alternativeName>
    <alternativeName>
        <fullName evidence="9">8-amino-7-ketopelargonate synthase</fullName>
    </alternativeName>
</protein>
<feature type="binding site" evidence="9">
    <location>
        <begin position="107"/>
        <end position="108"/>
    </location>
    <ligand>
        <name>pyridoxal 5'-phosphate</name>
        <dbReference type="ChEBI" id="CHEBI:597326"/>
    </ligand>
</feature>
<proteinExistence type="inferred from homology"/>
<feature type="binding site" evidence="9">
    <location>
        <position position="236"/>
    </location>
    <ligand>
        <name>pyridoxal 5'-phosphate</name>
        <dbReference type="ChEBI" id="CHEBI:597326"/>
    </ligand>
</feature>
<sequence length="386" mass="41675">MSFDQLQASLDQRRSDALYRQRALLQSPQQPEAVIDGQSYLAFSSNDYLGLANHPELIRAFQQAANEYGVGGGSSHLVSGHSVHHHALEEELAAFTGRKRALLFSNGYMANIGVINALLDKQDAVLHDRLNHASLLDAGLLCGARFQRYLHNDIGSLKQRLSRCETARRTLVVTDGVFSMDGDVADLPAICETAKAAKAWVMVDDAHGFGALGPTGGGCAEHFGLDTDHLPVLMGTLGKAFGTYGAFVAGDEALIETLIQHARSYIYTTSMPPAVAAATRVSLQLVIKEQWRREHLALLIDQFRKGCQQLGLELMDSPTPIQPILIGDSEKALQVSAALKAKGIWLTAIRPPTVPQGGARLRVTLTAAHTEAQVTQLLEALSEVAV</sequence>
<evidence type="ECO:0000256" key="1">
    <source>
        <dbReference type="ARBA" id="ARBA00001933"/>
    </source>
</evidence>
<evidence type="ECO:0000256" key="9">
    <source>
        <dbReference type="HAMAP-Rule" id="MF_01693"/>
    </source>
</evidence>
<name>A0AAW7XL21_9GAMM</name>
<gene>
    <name evidence="9 12" type="primary">bioF</name>
    <name evidence="12" type="ORF">Q4490_12700</name>
</gene>
<comment type="subunit">
    <text evidence="4 9">Homodimer.</text>
</comment>
<evidence type="ECO:0000256" key="6">
    <source>
        <dbReference type="ARBA" id="ARBA00022756"/>
    </source>
</evidence>
<feature type="binding site" evidence="9">
    <location>
        <position position="207"/>
    </location>
    <ligand>
        <name>pyridoxal 5'-phosphate</name>
        <dbReference type="ChEBI" id="CHEBI:597326"/>
    </ligand>
</feature>
<feature type="domain" description="Aminotransferase class I/classII large" evidence="11">
    <location>
        <begin position="41"/>
        <end position="381"/>
    </location>
</feature>
<accession>A0AAW7XL21</accession>
<evidence type="ECO:0000256" key="4">
    <source>
        <dbReference type="ARBA" id="ARBA00011738"/>
    </source>
</evidence>
<comment type="pathway">
    <text evidence="2 9">Cofactor biosynthesis; biotin biosynthesis.</text>
</comment>
<comment type="caution">
    <text evidence="12">The sequence shown here is derived from an EMBL/GenBank/DDBJ whole genome shotgun (WGS) entry which is preliminary data.</text>
</comment>
<dbReference type="InterPro" id="IPR022834">
    <property type="entry name" value="AONS_Proteobacteria"/>
</dbReference>
<keyword evidence="12" id="KW-0012">Acyltransferase</keyword>
<feature type="binding site" evidence="9">
    <location>
        <position position="353"/>
    </location>
    <ligand>
        <name>substrate</name>
    </ligand>
</feature>
<dbReference type="GO" id="GO:0009102">
    <property type="term" value="P:biotin biosynthetic process"/>
    <property type="evidence" value="ECO:0007669"/>
    <property type="project" value="UniProtKB-UniRule"/>
</dbReference>